<dbReference type="AlphaFoldDB" id="A0A315Z523"/>
<dbReference type="PANTHER" id="PTHR43283">
    <property type="entry name" value="BETA-LACTAMASE-RELATED"/>
    <property type="match status" value="1"/>
</dbReference>
<evidence type="ECO:0000313" key="3">
    <source>
        <dbReference type="Proteomes" id="UP000245535"/>
    </source>
</evidence>
<name>A0A315Z523_SEDFL</name>
<protein>
    <submittedName>
        <fullName evidence="2">CubicO group peptidase (Beta-lactamase class C family)</fullName>
    </submittedName>
</protein>
<keyword evidence="3" id="KW-1185">Reference proteome</keyword>
<dbReference type="Gene3D" id="3.40.710.10">
    <property type="entry name" value="DD-peptidase/beta-lactamase superfamily"/>
    <property type="match status" value="1"/>
</dbReference>
<evidence type="ECO:0000259" key="1">
    <source>
        <dbReference type="Pfam" id="PF00144"/>
    </source>
</evidence>
<gene>
    <name evidence="2" type="ORF">BC781_107163</name>
</gene>
<dbReference type="RefSeq" id="WP_109621767.1">
    <property type="nucleotide sequence ID" value="NZ_QGDO01000007.1"/>
</dbReference>
<dbReference type="InterPro" id="IPR012338">
    <property type="entry name" value="Beta-lactam/transpept-like"/>
</dbReference>
<reference evidence="2 3" key="1">
    <citation type="submission" date="2018-03" db="EMBL/GenBank/DDBJ databases">
        <title>Genomic Encyclopedia of Archaeal and Bacterial Type Strains, Phase II (KMG-II): from individual species to whole genera.</title>
        <authorList>
            <person name="Goeker M."/>
        </authorList>
    </citation>
    <scope>NUCLEOTIDE SEQUENCE [LARGE SCALE GENOMIC DNA]</scope>
    <source>
        <strain evidence="2 3">DSM 28229</strain>
    </source>
</reference>
<dbReference type="EMBL" id="QGDO01000007">
    <property type="protein sequence ID" value="PWJ38573.1"/>
    <property type="molecule type" value="Genomic_DNA"/>
</dbReference>
<dbReference type="OrthoDB" id="9773047at2"/>
<proteinExistence type="predicted"/>
<accession>A0A315Z523</accession>
<comment type="caution">
    <text evidence="2">The sequence shown here is derived from an EMBL/GenBank/DDBJ whole genome shotgun (WGS) entry which is preliminary data.</text>
</comment>
<dbReference type="InterPro" id="IPR001466">
    <property type="entry name" value="Beta-lactam-related"/>
</dbReference>
<evidence type="ECO:0000313" key="2">
    <source>
        <dbReference type="EMBL" id="PWJ38573.1"/>
    </source>
</evidence>
<dbReference type="SUPFAM" id="SSF56601">
    <property type="entry name" value="beta-lactamase/transpeptidase-like"/>
    <property type="match status" value="1"/>
</dbReference>
<dbReference type="Proteomes" id="UP000245535">
    <property type="component" value="Unassembled WGS sequence"/>
</dbReference>
<dbReference type="Pfam" id="PF00144">
    <property type="entry name" value="Beta-lactamase"/>
    <property type="match status" value="1"/>
</dbReference>
<dbReference type="InterPro" id="IPR050789">
    <property type="entry name" value="Diverse_Enzym_Activities"/>
</dbReference>
<dbReference type="PANTHER" id="PTHR43283:SF7">
    <property type="entry name" value="BETA-LACTAMASE-RELATED DOMAIN-CONTAINING PROTEIN"/>
    <property type="match status" value="1"/>
</dbReference>
<organism evidence="2 3">
    <name type="scientific">Sediminitomix flava</name>
    <dbReference type="NCBI Taxonomy" id="379075"/>
    <lineage>
        <taxon>Bacteria</taxon>
        <taxon>Pseudomonadati</taxon>
        <taxon>Bacteroidota</taxon>
        <taxon>Cytophagia</taxon>
        <taxon>Cytophagales</taxon>
        <taxon>Flammeovirgaceae</taxon>
        <taxon>Sediminitomix</taxon>
    </lineage>
</organism>
<sequence length="426" mass="47587">MKTQNEQSNKIFLSGITESTTPISKAKNPLSQSRIQEIRDRYSVPNWQSAGDDGVYINLHYPSFNNTDIVMPSCPVKEIERNISADLKHFRFNMKDGSDSQTVDEYVNGDYGRVQALVMAHKGKIVYEAYPGMNPNNFHIWMSTSKTAVGTVCLMLEEDGILDLDKSITDYAKQLKGTAWDKVSVRNALNMASGLDIEETTEAFSDPNSWIEQFFAALMEDQKVGWIEMLRQAKPIDGIAPGEKFQYSTAITQALMLACQDVTDKSWVDLFNEKIYSKIGAQNPFMIGLATDGGAVAGGANLTTPEDMIRYAMLYTSSWNKVADEKVISDELLHKIQTLGQPEAYKGTNEESYSEIWFGEKAERNSAQWDAVFADGAMFKHGNMHQGIYVDPARDFVAMAFATCPNDRDDYTPGFMREAAKICAGK</sequence>
<feature type="domain" description="Beta-lactamase-related" evidence="1">
    <location>
        <begin position="116"/>
        <end position="419"/>
    </location>
</feature>